<dbReference type="GO" id="GO:0005524">
    <property type="term" value="F:ATP binding"/>
    <property type="evidence" value="ECO:0007669"/>
    <property type="project" value="UniProtKB-KW"/>
</dbReference>
<dbReference type="PANTHER" id="PTHR46566:SF2">
    <property type="entry name" value="ATP-DEPENDENT 6-PHOSPHOFRUCTOKINASE ISOZYME 2"/>
    <property type="match status" value="1"/>
</dbReference>
<evidence type="ECO:0000256" key="4">
    <source>
        <dbReference type="ARBA" id="ARBA00022777"/>
    </source>
</evidence>
<dbReference type="SUPFAM" id="SSF53613">
    <property type="entry name" value="Ribokinase-like"/>
    <property type="match status" value="1"/>
</dbReference>
<dbReference type="Gene3D" id="3.40.1190.20">
    <property type="match status" value="1"/>
</dbReference>
<feature type="non-terminal residue" evidence="7">
    <location>
        <position position="1"/>
    </location>
</feature>
<name>A0A549SY73_9HYPH</name>
<accession>A0A549SY73</accession>
<dbReference type="EMBL" id="VJMG01000073">
    <property type="protein sequence ID" value="TRL34518.1"/>
    <property type="molecule type" value="Genomic_DNA"/>
</dbReference>
<keyword evidence="2" id="KW-0808">Transferase</keyword>
<evidence type="ECO:0000256" key="3">
    <source>
        <dbReference type="ARBA" id="ARBA00022741"/>
    </source>
</evidence>
<evidence type="ECO:0000256" key="5">
    <source>
        <dbReference type="ARBA" id="ARBA00022840"/>
    </source>
</evidence>
<dbReference type="RefSeq" id="WP_143127306.1">
    <property type="nucleotide sequence ID" value="NZ_VJMG01000073.1"/>
</dbReference>
<evidence type="ECO:0000313" key="8">
    <source>
        <dbReference type="Proteomes" id="UP000316801"/>
    </source>
</evidence>
<gene>
    <name evidence="7" type="ORF">FNA46_21695</name>
</gene>
<evidence type="ECO:0000259" key="6">
    <source>
        <dbReference type="Pfam" id="PF00294"/>
    </source>
</evidence>
<reference evidence="7 8" key="1">
    <citation type="submission" date="2019-07" db="EMBL/GenBank/DDBJ databases">
        <title>Ln-dependent methylotrophs.</title>
        <authorList>
            <person name="Tani A."/>
        </authorList>
    </citation>
    <scope>NUCLEOTIDE SEQUENCE [LARGE SCALE GENOMIC DNA]</scope>
    <source>
        <strain evidence="7 8">SM12</strain>
    </source>
</reference>
<keyword evidence="3" id="KW-0547">Nucleotide-binding</keyword>
<dbReference type="AlphaFoldDB" id="A0A549SY73"/>
<comment type="similarity">
    <text evidence="1">Belongs to the carbohydrate kinase PfkB family.</text>
</comment>
<comment type="caution">
    <text evidence="7">The sequence shown here is derived from an EMBL/GenBank/DDBJ whole genome shotgun (WGS) entry which is preliminary data.</text>
</comment>
<dbReference type="Pfam" id="PF00294">
    <property type="entry name" value="PfkB"/>
    <property type="match status" value="1"/>
</dbReference>
<dbReference type="InterPro" id="IPR017583">
    <property type="entry name" value="Tagatose/fructose_Pkinase"/>
</dbReference>
<dbReference type="PIRSF" id="PIRSF000535">
    <property type="entry name" value="1PFK/6PFK/LacC"/>
    <property type="match status" value="1"/>
</dbReference>
<evidence type="ECO:0000256" key="1">
    <source>
        <dbReference type="ARBA" id="ARBA00010688"/>
    </source>
</evidence>
<evidence type="ECO:0000313" key="7">
    <source>
        <dbReference type="EMBL" id="TRL34518.1"/>
    </source>
</evidence>
<dbReference type="InterPro" id="IPR029056">
    <property type="entry name" value="Ribokinase-like"/>
</dbReference>
<protein>
    <submittedName>
        <fullName evidence="7">1-phosphofructokinase family hexose kinase</fullName>
    </submittedName>
</protein>
<evidence type="ECO:0000256" key="2">
    <source>
        <dbReference type="ARBA" id="ARBA00022679"/>
    </source>
</evidence>
<sequence>GDLRIAELGGDPEVAVLSGGPSGVIMEAMLADLSLDLHIFPMAGAVRIAFMVYEEETHLEYRFVPEGPLVSEAEIVPICNLIQTERAGYVVASGSLPRGAPVDTYARMAQLTAASGGRFVLDASGEPLAAAIAGGGIFLFKPSLSELEKLAGHSLDLPAATAFAGDLVRRGVVHHVALTLGAEGALLVGPDETFRMPAIEVPVRSAVGAGDSFVGAMVWALSKGESMHEAFRFGVAAGAAAVMSPGTELCCRADILSLYGQTCAASHEAPAAVLLARA</sequence>
<organism evidence="7 8">
    <name type="scientific">Rhizobium straminoryzae</name>
    <dbReference type="NCBI Taxonomy" id="1387186"/>
    <lineage>
        <taxon>Bacteria</taxon>
        <taxon>Pseudomonadati</taxon>
        <taxon>Pseudomonadota</taxon>
        <taxon>Alphaproteobacteria</taxon>
        <taxon>Hyphomicrobiales</taxon>
        <taxon>Rhizobiaceae</taxon>
        <taxon>Rhizobium/Agrobacterium group</taxon>
        <taxon>Rhizobium</taxon>
    </lineage>
</organism>
<keyword evidence="5" id="KW-0067">ATP-binding</keyword>
<dbReference type="GO" id="GO:0003872">
    <property type="term" value="F:6-phosphofructokinase activity"/>
    <property type="evidence" value="ECO:0007669"/>
    <property type="project" value="TreeGrafter"/>
</dbReference>
<keyword evidence="8" id="KW-1185">Reference proteome</keyword>
<dbReference type="Proteomes" id="UP000316801">
    <property type="component" value="Unassembled WGS sequence"/>
</dbReference>
<dbReference type="InterPro" id="IPR011611">
    <property type="entry name" value="PfkB_dom"/>
</dbReference>
<keyword evidence="4 7" id="KW-0418">Kinase</keyword>
<dbReference type="GO" id="GO:0005829">
    <property type="term" value="C:cytosol"/>
    <property type="evidence" value="ECO:0007669"/>
    <property type="project" value="TreeGrafter"/>
</dbReference>
<feature type="domain" description="Carbohydrate kinase PfkB" evidence="6">
    <location>
        <begin position="7"/>
        <end position="250"/>
    </location>
</feature>
<proteinExistence type="inferred from homology"/>
<dbReference type="PANTHER" id="PTHR46566">
    <property type="entry name" value="1-PHOSPHOFRUCTOKINASE-RELATED"/>
    <property type="match status" value="1"/>
</dbReference>